<gene>
    <name evidence="2" type="ORF">J2W31_005954</name>
</gene>
<evidence type="ECO:0000256" key="1">
    <source>
        <dbReference type="SAM" id="MobiDB-lite"/>
    </source>
</evidence>
<reference evidence="2" key="1">
    <citation type="submission" date="2023-07" db="EMBL/GenBank/DDBJ databases">
        <title>Sorghum-associated microbial communities from plants grown in Nebraska, USA.</title>
        <authorList>
            <person name="Schachtman D."/>
        </authorList>
    </citation>
    <scope>NUCLEOTIDE SEQUENCE</scope>
    <source>
        <strain evidence="2">DS3754</strain>
    </source>
</reference>
<name>A0AAW8D7Y7_9BURK</name>
<dbReference type="EMBL" id="JAUSRD010000021">
    <property type="protein sequence ID" value="MDP9896813.1"/>
    <property type="molecule type" value="Genomic_DNA"/>
</dbReference>
<dbReference type="AlphaFoldDB" id="A0AAW8D7Y7"/>
<dbReference type="Proteomes" id="UP001242045">
    <property type="component" value="Unassembled WGS sequence"/>
</dbReference>
<organism evidence="2 3">
    <name type="scientific">Variovorax boronicumulans</name>
    <dbReference type="NCBI Taxonomy" id="436515"/>
    <lineage>
        <taxon>Bacteria</taxon>
        <taxon>Pseudomonadati</taxon>
        <taxon>Pseudomonadota</taxon>
        <taxon>Betaproteobacteria</taxon>
        <taxon>Burkholderiales</taxon>
        <taxon>Comamonadaceae</taxon>
        <taxon>Variovorax</taxon>
    </lineage>
</organism>
<protein>
    <recommendedName>
        <fullName evidence="4">DUF1010 domain-containing protein</fullName>
    </recommendedName>
</protein>
<sequence length="93" mass="10710">MPTMSASTRRSRSSSSSPSFKLQRPSFLRFLHASNASRVRVLRPRFAARFRRCSYLFLRVHVLQRLLKTAPRRAVPKLRRRIAPAPFAVACQA</sequence>
<feature type="region of interest" description="Disordered" evidence="1">
    <location>
        <begin position="1"/>
        <end position="22"/>
    </location>
</feature>
<evidence type="ECO:0000313" key="2">
    <source>
        <dbReference type="EMBL" id="MDP9896813.1"/>
    </source>
</evidence>
<accession>A0AAW8D7Y7</accession>
<comment type="caution">
    <text evidence="2">The sequence shown here is derived from an EMBL/GenBank/DDBJ whole genome shotgun (WGS) entry which is preliminary data.</text>
</comment>
<feature type="compositionally biased region" description="Low complexity" evidence="1">
    <location>
        <begin position="1"/>
        <end position="19"/>
    </location>
</feature>
<proteinExistence type="predicted"/>
<evidence type="ECO:0008006" key="4">
    <source>
        <dbReference type="Google" id="ProtNLM"/>
    </source>
</evidence>
<evidence type="ECO:0000313" key="3">
    <source>
        <dbReference type="Proteomes" id="UP001242045"/>
    </source>
</evidence>